<comment type="caution">
    <text evidence="1">The sequence shown here is derived from an EMBL/GenBank/DDBJ whole genome shotgun (WGS) entry which is preliminary data.</text>
</comment>
<dbReference type="EMBL" id="LGTL01000010">
    <property type="protein sequence ID" value="KPA79389.1"/>
    <property type="molecule type" value="Genomic_DNA"/>
</dbReference>
<dbReference type="GeneID" id="26905530"/>
<dbReference type="VEuPathDB" id="TriTrypDB:LpyrH10_10_0090"/>
<dbReference type="RefSeq" id="XP_015657828.1">
    <property type="nucleotide sequence ID" value="XM_015803186.1"/>
</dbReference>
<dbReference type="OMA" id="RRGWTHN"/>
<gene>
    <name evidence="1" type="ORF">ABB37_05240</name>
</gene>
<accession>A0A0M9FZZ0</accession>
<dbReference type="OrthoDB" id="272344at2759"/>
<evidence type="ECO:0000313" key="1">
    <source>
        <dbReference type="EMBL" id="KPA79389.1"/>
    </source>
</evidence>
<protein>
    <submittedName>
        <fullName evidence="1">Uncharacterized protein</fullName>
    </submittedName>
</protein>
<sequence length="271" mass="30149">MFDGMLSRMDAVNRSLEAFRASPVVPTLLLSSQTPPPVAKPEQMVNFFVATFDPFVFSYCVFDAALILHEARQLGADDLLASPTSLLCPPRMLVRSPSSGNRFGPERLAQLAEVLDALLHEHEASPRSLTYAAQQQQVSCPQLVPFLRGVCLSAEVKHPLTPQVAYVLAELQTNGFASPYLYLDGTYEQRHRLLALLLLSSAEEFGSTVVLYTALELMTQQHEAANAYTVSRAVCRALAKEDKRNLDWALKTRGKPRHDLSARRGWTHNIR</sequence>
<name>A0A0M9FZZ0_LEPPY</name>
<keyword evidence="2" id="KW-1185">Reference proteome</keyword>
<organism evidence="1 2">
    <name type="scientific">Leptomonas pyrrhocoris</name>
    <name type="common">Firebug parasite</name>
    <dbReference type="NCBI Taxonomy" id="157538"/>
    <lineage>
        <taxon>Eukaryota</taxon>
        <taxon>Discoba</taxon>
        <taxon>Euglenozoa</taxon>
        <taxon>Kinetoplastea</taxon>
        <taxon>Metakinetoplastina</taxon>
        <taxon>Trypanosomatida</taxon>
        <taxon>Trypanosomatidae</taxon>
        <taxon>Leishmaniinae</taxon>
        <taxon>Leptomonas</taxon>
    </lineage>
</organism>
<dbReference type="AlphaFoldDB" id="A0A0M9FZZ0"/>
<dbReference type="Proteomes" id="UP000037923">
    <property type="component" value="Unassembled WGS sequence"/>
</dbReference>
<proteinExistence type="predicted"/>
<reference evidence="1 2" key="1">
    <citation type="submission" date="2015-07" db="EMBL/GenBank/DDBJ databases">
        <title>High-quality genome of monoxenous trypanosomatid Leptomonas pyrrhocoris.</title>
        <authorList>
            <person name="Flegontov P."/>
            <person name="Butenko A."/>
            <person name="Firsov S."/>
            <person name="Vlcek C."/>
            <person name="Logacheva M.D."/>
            <person name="Field M."/>
            <person name="Filatov D."/>
            <person name="Flegontova O."/>
            <person name="Gerasimov E."/>
            <person name="Jackson A.P."/>
            <person name="Kelly S."/>
            <person name="Opperdoes F."/>
            <person name="O'Reilly A."/>
            <person name="Votypka J."/>
            <person name="Yurchenko V."/>
            <person name="Lukes J."/>
        </authorList>
    </citation>
    <scope>NUCLEOTIDE SEQUENCE [LARGE SCALE GENOMIC DNA]</scope>
    <source>
        <strain evidence="1">H10</strain>
    </source>
</reference>
<evidence type="ECO:0000313" key="2">
    <source>
        <dbReference type="Proteomes" id="UP000037923"/>
    </source>
</evidence>